<organism evidence="2 3">
    <name type="scientific">Frigoriglobus tundricola</name>
    <dbReference type="NCBI Taxonomy" id="2774151"/>
    <lineage>
        <taxon>Bacteria</taxon>
        <taxon>Pseudomonadati</taxon>
        <taxon>Planctomycetota</taxon>
        <taxon>Planctomycetia</taxon>
        <taxon>Gemmatales</taxon>
        <taxon>Gemmataceae</taxon>
        <taxon>Frigoriglobus</taxon>
    </lineage>
</organism>
<protein>
    <submittedName>
        <fullName evidence="2">Uncharacterized protein</fullName>
    </submittedName>
</protein>
<dbReference type="SUPFAM" id="SSF50969">
    <property type="entry name" value="YVTN repeat-like/Quinoprotein amine dehydrogenase"/>
    <property type="match status" value="1"/>
</dbReference>
<dbReference type="Gene3D" id="2.120.10.30">
    <property type="entry name" value="TolB, C-terminal domain"/>
    <property type="match status" value="1"/>
</dbReference>
<accession>A0A6M5YKY6</accession>
<dbReference type="KEGG" id="ftj:FTUN_1170"/>
<dbReference type="EMBL" id="CP053452">
    <property type="protein sequence ID" value="QJW93662.1"/>
    <property type="molecule type" value="Genomic_DNA"/>
</dbReference>
<evidence type="ECO:0000313" key="2">
    <source>
        <dbReference type="EMBL" id="QJW93662.1"/>
    </source>
</evidence>
<evidence type="ECO:0000256" key="1">
    <source>
        <dbReference type="SAM" id="SignalP"/>
    </source>
</evidence>
<sequence>MTLRTYCWLALAFALGTGTTESAPVPPAEAWVFVQTEKGKWAIRVDGGAPKQVEAEPPVRPNDPKLVHLPDVKPVGVHAWEIENGKRVLYHEDVPETRGPGKKFEGWRSRLIVADAKGQNPKALITGLPRISEYTVTADGKAVVCVAEKGGKWGVYRVPFDGAEPTRLSRTDSTGPLGFQLLKDGRVAYFAVTGEHVEPLAIRGQVVGTTSTSVGTVVLTDGKTEKVLIKETRAGLPEFTADGSKMATVGTTDKGATVVVVTDLKTDKAEEFPVSAFHRGWKCQFGRLRFRPDGNALLVTFSLGSVVVRDNGPLPGDEAVQHFGVIWLGGRKPRTALFEIEQPRKENGHFPDIQWFEWTGRPAPKD</sequence>
<dbReference type="Proteomes" id="UP000503447">
    <property type="component" value="Chromosome"/>
</dbReference>
<gene>
    <name evidence="2" type="ORF">FTUN_1170</name>
</gene>
<keyword evidence="3" id="KW-1185">Reference proteome</keyword>
<dbReference type="InterPro" id="IPR011044">
    <property type="entry name" value="Quino_amine_DH_bsu"/>
</dbReference>
<dbReference type="AlphaFoldDB" id="A0A6M5YKY6"/>
<name>A0A6M5YKY6_9BACT</name>
<dbReference type="RefSeq" id="WP_171469817.1">
    <property type="nucleotide sequence ID" value="NZ_CP053452.2"/>
</dbReference>
<evidence type="ECO:0000313" key="3">
    <source>
        <dbReference type="Proteomes" id="UP000503447"/>
    </source>
</evidence>
<feature type="chain" id="PRO_5027077253" evidence="1">
    <location>
        <begin position="23"/>
        <end position="366"/>
    </location>
</feature>
<proteinExistence type="predicted"/>
<reference evidence="3" key="1">
    <citation type="submission" date="2020-05" db="EMBL/GenBank/DDBJ databases">
        <title>Frigoriglobus tundricola gen. nov., sp. nov., a psychrotolerant cellulolytic planctomycete of the family Gemmataceae with two divergent copies of 16S rRNA gene.</title>
        <authorList>
            <person name="Kulichevskaya I.S."/>
            <person name="Ivanova A.A."/>
            <person name="Naumoff D.G."/>
            <person name="Beletsky A.V."/>
            <person name="Rijpstra W.I.C."/>
            <person name="Sinninghe Damste J.S."/>
            <person name="Mardanov A.V."/>
            <person name="Ravin N.V."/>
            <person name="Dedysh S.N."/>
        </authorList>
    </citation>
    <scope>NUCLEOTIDE SEQUENCE [LARGE SCALE GENOMIC DNA]</scope>
    <source>
        <strain evidence="3">PL17</strain>
    </source>
</reference>
<feature type="signal peptide" evidence="1">
    <location>
        <begin position="1"/>
        <end position="22"/>
    </location>
</feature>
<dbReference type="InterPro" id="IPR011042">
    <property type="entry name" value="6-blade_b-propeller_TolB-like"/>
</dbReference>
<keyword evidence="1" id="KW-0732">Signal</keyword>